<comment type="caution">
    <text evidence="2">The sequence shown here is derived from an EMBL/GenBank/DDBJ whole genome shotgun (WGS) entry which is preliminary data.</text>
</comment>
<organism evidence="2 3">
    <name type="scientific">Actinoplanes nipponensis</name>
    <dbReference type="NCBI Taxonomy" id="135950"/>
    <lineage>
        <taxon>Bacteria</taxon>
        <taxon>Bacillati</taxon>
        <taxon>Actinomycetota</taxon>
        <taxon>Actinomycetes</taxon>
        <taxon>Micromonosporales</taxon>
        <taxon>Micromonosporaceae</taxon>
        <taxon>Actinoplanes</taxon>
    </lineage>
</organism>
<dbReference type="EMBL" id="BOMQ01000077">
    <property type="protein sequence ID" value="GIE53019.1"/>
    <property type="molecule type" value="Genomic_DNA"/>
</dbReference>
<dbReference type="Proteomes" id="UP000647172">
    <property type="component" value="Unassembled WGS sequence"/>
</dbReference>
<sequence>MPPSTDGLIDMSARNGPTAISDWAKSMVPTTTPVRLTASTAAQTLNRRAQGRCQVRTTAARAREIVSFMVNNKPAPVRRSPNSGDGQLRPAPPSENTRRMI</sequence>
<proteinExistence type="predicted"/>
<dbReference type="AlphaFoldDB" id="A0A919JU36"/>
<evidence type="ECO:0000313" key="3">
    <source>
        <dbReference type="Proteomes" id="UP000647172"/>
    </source>
</evidence>
<name>A0A919JU36_9ACTN</name>
<feature type="region of interest" description="Disordered" evidence="1">
    <location>
        <begin position="71"/>
        <end position="101"/>
    </location>
</feature>
<accession>A0A919JU36</accession>
<keyword evidence="3" id="KW-1185">Reference proteome</keyword>
<protein>
    <submittedName>
        <fullName evidence="2">Uncharacterized protein</fullName>
    </submittedName>
</protein>
<gene>
    <name evidence="2" type="ORF">Ani05nite_65530</name>
</gene>
<evidence type="ECO:0000313" key="2">
    <source>
        <dbReference type="EMBL" id="GIE53019.1"/>
    </source>
</evidence>
<reference evidence="2" key="1">
    <citation type="submission" date="2021-01" db="EMBL/GenBank/DDBJ databases">
        <title>Whole genome shotgun sequence of Actinoplanes nipponensis NBRC 14063.</title>
        <authorList>
            <person name="Komaki H."/>
            <person name="Tamura T."/>
        </authorList>
    </citation>
    <scope>NUCLEOTIDE SEQUENCE</scope>
    <source>
        <strain evidence="2">NBRC 14063</strain>
    </source>
</reference>
<evidence type="ECO:0000256" key="1">
    <source>
        <dbReference type="SAM" id="MobiDB-lite"/>
    </source>
</evidence>